<name>A0A9W6ZPR0_9STRA</name>
<proteinExistence type="predicted"/>
<keyword evidence="1" id="KW-0812">Transmembrane</keyword>
<comment type="caution">
    <text evidence="2">The sequence shown here is derived from an EMBL/GenBank/DDBJ whole genome shotgun (WGS) entry which is preliminary data.</text>
</comment>
<gene>
    <name evidence="2" type="ORF">TrRE_jg2361</name>
</gene>
<evidence type="ECO:0000313" key="2">
    <source>
        <dbReference type="EMBL" id="GMH56131.1"/>
    </source>
</evidence>
<keyword evidence="1" id="KW-1133">Transmembrane helix</keyword>
<dbReference type="OrthoDB" id="198552at2759"/>
<dbReference type="EMBL" id="BRXZ01003509">
    <property type="protein sequence ID" value="GMH56131.1"/>
    <property type="molecule type" value="Genomic_DNA"/>
</dbReference>
<sequence>MKKPKRCDCEKTFDHLSNCGCSKQKENHNLLYLAFLELVFTAETFIRGFLMGFGLTIMSDILLQGKRKKEDLASAKEFGVQVGLGVGTFLVGASVLVPRSWRIAGMGLG</sequence>
<evidence type="ECO:0000313" key="3">
    <source>
        <dbReference type="Proteomes" id="UP001165082"/>
    </source>
</evidence>
<protein>
    <submittedName>
        <fullName evidence="2">Uncharacterized protein</fullName>
    </submittedName>
</protein>
<reference evidence="2" key="1">
    <citation type="submission" date="2022-07" db="EMBL/GenBank/DDBJ databases">
        <title>Genome analysis of Parmales, a sister group of diatoms, reveals the evolutionary specialization of diatoms from phago-mixotrophs to photoautotrophs.</title>
        <authorList>
            <person name="Ban H."/>
            <person name="Sato S."/>
            <person name="Yoshikawa S."/>
            <person name="Kazumasa Y."/>
            <person name="Nakamura Y."/>
            <person name="Ichinomiya M."/>
            <person name="Saitoh K."/>
            <person name="Sato N."/>
            <person name="Blanc-Mathieu R."/>
            <person name="Endo H."/>
            <person name="Kuwata A."/>
            <person name="Ogata H."/>
        </authorList>
    </citation>
    <scope>NUCLEOTIDE SEQUENCE</scope>
</reference>
<dbReference type="AlphaFoldDB" id="A0A9W6ZPR0"/>
<feature type="transmembrane region" description="Helical" evidence="1">
    <location>
        <begin position="30"/>
        <end position="58"/>
    </location>
</feature>
<accession>A0A9W6ZPR0</accession>
<evidence type="ECO:0000256" key="1">
    <source>
        <dbReference type="SAM" id="Phobius"/>
    </source>
</evidence>
<keyword evidence="3" id="KW-1185">Reference proteome</keyword>
<feature type="transmembrane region" description="Helical" evidence="1">
    <location>
        <begin position="78"/>
        <end position="97"/>
    </location>
</feature>
<organism evidence="2 3">
    <name type="scientific">Triparma retinervis</name>
    <dbReference type="NCBI Taxonomy" id="2557542"/>
    <lineage>
        <taxon>Eukaryota</taxon>
        <taxon>Sar</taxon>
        <taxon>Stramenopiles</taxon>
        <taxon>Ochrophyta</taxon>
        <taxon>Bolidophyceae</taxon>
        <taxon>Parmales</taxon>
        <taxon>Triparmaceae</taxon>
        <taxon>Triparma</taxon>
    </lineage>
</organism>
<dbReference type="Proteomes" id="UP001165082">
    <property type="component" value="Unassembled WGS sequence"/>
</dbReference>
<keyword evidence="1" id="KW-0472">Membrane</keyword>